<keyword evidence="1" id="KW-0175">Coiled coil</keyword>
<organism evidence="2 3">
    <name type="scientific">Rotaria socialis</name>
    <dbReference type="NCBI Taxonomy" id="392032"/>
    <lineage>
        <taxon>Eukaryota</taxon>
        <taxon>Metazoa</taxon>
        <taxon>Spiralia</taxon>
        <taxon>Gnathifera</taxon>
        <taxon>Rotifera</taxon>
        <taxon>Eurotatoria</taxon>
        <taxon>Bdelloidea</taxon>
        <taxon>Philodinida</taxon>
        <taxon>Philodinidae</taxon>
        <taxon>Rotaria</taxon>
    </lineage>
</organism>
<comment type="caution">
    <text evidence="2">The sequence shown here is derived from an EMBL/GenBank/DDBJ whole genome shotgun (WGS) entry which is preliminary data.</text>
</comment>
<dbReference type="AlphaFoldDB" id="A0A822DAR6"/>
<dbReference type="Proteomes" id="UP000663848">
    <property type="component" value="Unassembled WGS sequence"/>
</dbReference>
<feature type="non-terminal residue" evidence="2">
    <location>
        <position position="92"/>
    </location>
</feature>
<feature type="non-terminal residue" evidence="2">
    <location>
        <position position="1"/>
    </location>
</feature>
<name>A0A822DAR6_9BILA</name>
<dbReference type="EMBL" id="CAJOBR010057154">
    <property type="protein sequence ID" value="CAF5064361.1"/>
    <property type="molecule type" value="Genomic_DNA"/>
</dbReference>
<evidence type="ECO:0000313" key="3">
    <source>
        <dbReference type="Proteomes" id="UP000663848"/>
    </source>
</evidence>
<gene>
    <name evidence="2" type="ORF">QYT958_LOCUS42856</name>
</gene>
<sequence length="92" mass="11208">NDTLRSRLKNVQQKFDSLNTEYNTTIEQNRQYEQNQFNDKTNYTEEINRLTRDYEQEKHEKAHKDKTIEQLNGKLLSEKNQNEKFLQEVTQL</sequence>
<accession>A0A822DAR6</accession>
<feature type="coiled-coil region" evidence="1">
    <location>
        <begin position="1"/>
        <end position="88"/>
    </location>
</feature>
<evidence type="ECO:0000313" key="2">
    <source>
        <dbReference type="EMBL" id="CAF5064361.1"/>
    </source>
</evidence>
<proteinExistence type="predicted"/>
<evidence type="ECO:0000256" key="1">
    <source>
        <dbReference type="SAM" id="Coils"/>
    </source>
</evidence>
<reference evidence="2" key="1">
    <citation type="submission" date="2021-02" db="EMBL/GenBank/DDBJ databases">
        <authorList>
            <person name="Nowell W R."/>
        </authorList>
    </citation>
    <scope>NUCLEOTIDE SEQUENCE</scope>
</reference>
<protein>
    <submittedName>
        <fullName evidence="2">Uncharacterized protein</fullName>
    </submittedName>
</protein>